<dbReference type="AlphaFoldDB" id="A0A344TY14"/>
<dbReference type="Proteomes" id="UP000252004">
    <property type="component" value="Chromosome"/>
</dbReference>
<reference evidence="1 2" key="1">
    <citation type="submission" date="2018-01" db="EMBL/GenBank/DDBJ databases">
        <title>Draft genome Sequence of streptomyces globosus LZH-48.</title>
        <authorList>
            <person name="Ran K."/>
            <person name="Li Z."/>
            <person name="Wei S."/>
            <person name="Dong R."/>
        </authorList>
    </citation>
    <scope>NUCLEOTIDE SEQUENCE [LARGE SCALE GENOMIC DNA]</scope>
    <source>
        <strain evidence="1 2">LZH-48</strain>
    </source>
</reference>
<gene>
    <name evidence="1" type="ORF">C0216_08720</name>
</gene>
<dbReference type="EMBL" id="CP030862">
    <property type="protein sequence ID" value="AXE23535.1"/>
    <property type="molecule type" value="Genomic_DNA"/>
</dbReference>
<dbReference type="KEGG" id="sgz:C0216_08720"/>
<proteinExistence type="predicted"/>
<evidence type="ECO:0000313" key="2">
    <source>
        <dbReference type="Proteomes" id="UP000252004"/>
    </source>
</evidence>
<name>A0A344TY14_9ACTN</name>
<accession>A0A344TY14</accession>
<keyword evidence="2" id="KW-1185">Reference proteome</keyword>
<protein>
    <submittedName>
        <fullName evidence="1">Uncharacterized protein</fullName>
    </submittedName>
</protein>
<evidence type="ECO:0000313" key="1">
    <source>
        <dbReference type="EMBL" id="AXE23535.1"/>
    </source>
</evidence>
<sequence>MRFPWRRPEAEQTIDMTTEHAQREYAELLRLEEAAKPKRIVDFSRPPIPQEPQGAARWRDLPYDHPSRLGFQVVRKAPAPAPAWSRALPDIVD</sequence>
<organism evidence="1 2">
    <name type="scientific">Streptomyces globosus</name>
    <dbReference type="NCBI Taxonomy" id="68209"/>
    <lineage>
        <taxon>Bacteria</taxon>
        <taxon>Bacillati</taxon>
        <taxon>Actinomycetota</taxon>
        <taxon>Actinomycetes</taxon>
        <taxon>Kitasatosporales</taxon>
        <taxon>Streptomycetaceae</taxon>
        <taxon>Streptomyces</taxon>
    </lineage>
</organism>